<evidence type="ECO:0000256" key="2">
    <source>
        <dbReference type="SAM" id="SignalP"/>
    </source>
</evidence>
<proteinExistence type="predicted"/>
<evidence type="ECO:0000256" key="1">
    <source>
        <dbReference type="SAM" id="MobiDB-lite"/>
    </source>
</evidence>
<organism evidence="3">
    <name type="scientific">Streptomyces sp. NBC_01393</name>
    <dbReference type="NCBI Taxonomy" id="2903851"/>
    <lineage>
        <taxon>Bacteria</taxon>
        <taxon>Bacillati</taxon>
        <taxon>Actinomycetota</taxon>
        <taxon>Actinomycetes</taxon>
        <taxon>Kitasatosporales</taxon>
        <taxon>Streptomycetaceae</taxon>
        <taxon>Streptomyces</taxon>
    </lineage>
</organism>
<feature type="region of interest" description="Disordered" evidence="1">
    <location>
        <begin position="28"/>
        <end position="70"/>
    </location>
</feature>
<evidence type="ECO:0000313" key="3">
    <source>
        <dbReference type="EMBL" id="WTZ14858.1"/>
    </source>
</evidence>
<sequence length="344" mass="36829">MRSKGRVLTVGALATTCVLLPSPAFADRGTGSSDTSVNTSAKRSGHTLESRITYSGSARGSGGKSSGNVTPVGNWTPPACWYEPVSAAEFKKKVEGEYDEVVNDSQQPNYAKSATGQFRDIYKDGKYKDYNLDEADEGNWWVSVQNPDRLDDPAAFTCSELPFWVLNGDVPPVRNAVTPQVLAELAYNRLTLPDTKVTLAPRDITKVNLPTWAWLDKATFTDVSVTASLNVAGLNISATTTAKPVSLTLDPGTSDAETYPASGECRLNDDHSIGEPYAKGKTGKTPPCGIKYLRSSGDGTFKLRATITWNVTWTGTGGAGGDLPDGTFGTTQDITVQEIQSVNR</sequence>
<name>A0AAU3ICB5_9ACTN</name>
<reference evidence="3" key="1">
    <citation type="submission" date="2022-10" db="EMBL/GenBank/DDBJ databases">
        <title>The complete genomes of actinobacterial strains from the NBC collection.</title>
        <authorList>
            <person name="Joergensen T.S."/>
            <person name="Alvarez Arevalo M."/>
            <person name="Sterndorff E.B."/>
            <person name="Faurdal D."/>
            <person name="Vuksanovic O."/>
            <person name="Mourched A.-S."/>
            <person name="Charusanti P."/>
            <person name="Shaw S."/>
            <person name="Blin K."/>
            <person name="Weber T."/>
        </authorList>
    </citation>
    <scope>NUCLEOTIDE SEQUENCE</scope>
    <source>
        <strain evidence="3">NBC_01393</strain>
    </source>
</reference>
<gene>
    <name evidence="3" type="ORF">OG699_25545</name>
</gene>
<accession>A0AAU3ICB5</accession>
<dbReference type="AlphaFoldDB" id="A0AAU3ICB5"/>
<evidence type="ECO:0008006" key="4">
    <source>
        <dbReference type="Google" id="ProtNLM"/>
    </source>
</evidence>
<feature type="compositionally biased region" description="Polar residues" evidence="1">
    <location>
        <begin position="30"/>
        <end position="42"/>
    </location>
</feature>
<feature type="chain" id="PRO_5043401894" description="Secreted protein" evidence="2">
    <location>
        <begin position="27"/>
        <end position="344"/>
    </location>
</feature>
<protein>
    <recommendedName>
        <fullName evidence="4">Secreted protein</fullName>
    </recommendedName>
</protein>
<keyword evidence="2" id="KW-0732">Signal</keyword>
<dbReference type="EMBL" id="CP109546">
    <property type="protein sequence ID" value="WTZ14858.1"/>
    <property type="molecule type" value="Genomic_DNA"/>
</dbReference>
<feature type="signal peptide" evidence="2">
    <location>
        <begin position="1"/>
        <end position="26"/>
    </location>
</feature>